<dbReference type="AlphaFoldDB" id="A0AAV6S777"/>
<keyword evidence="2" id="KW-1185">Reference proteome</keyword>
<comment type="caution">
    <text evidence="1">The sequence shown here is derived from an EMBL/GenBank/DDBJ whole genome shotgun (WGS) entry which is preliminary data.</text>
</comment>
<organism evidence="1 2">
    <name type="scientific">Solea senegalensis</name>
    <name type="common">Senegalese sole</name>
    <dbReference type="NCBI Taxonomy" id="28829"/>
    <lineage>
        <taxon>Eukaryota</taxon>
        <taxon>Metazoa</taxon>
        <taxon>Chordata</taxon>
        <taxon>Craniata</taxon>
        <taxon>Vertebrata</taxon>
        <taxon>Euteleostomi</taxon>
        <taxon>Actinopterygii</taxon>
        <taxon>Neopterygii</taxon>
        <taxon>Teleostei</taxon>
        <taxon>Neoteleostei</taxon>
        <taxon>Acanthomorphata</taxon>
        <taxon>Carangaria</taxon>
        <taxon>Pleuronectiformes</taxon>
        <taxon>Pleuronectoidei</taxon>
        <taxon>Soleidae</taxon>
        <taxon>Solea</taxon>
    </lineage>
</organism>
<name>A0AAV6S777_SOLSE</name>
<reference evidence="1 2" key="1">
    <citation type="journal article" date="2021" name="Sci. Rep.">
        <title>Chromosome anchoring in Senegalese sole (Solea senegalensis) reveals sex-associated markers and genome rearrangements in flatfish.</title>
        <authorList>
            <person name="Guerrero-Cozar I."/>
            <person name="Gomez-Garrido J."/>
            <person name="Berbel C."/>
            <person name="Martinez-Blanch J.F."/>
            <person name="Alioto T."/>
            <person name="Claros M.G."/>
            <person name="Gagnaire P.A."/>
            <person name="Manchado M."/>
        </authorList>
    </citation>
    <scope>NUCLEOTIDE SEQUENCE [LARGE SCALE GENOMIC DNA]</scope>
    <source>
        <strain evidence="1">Sse05_10M</strain>
    </source>
</reference>
<dbReference type="EMBL" id="JAGKHQ010000007">
    <property type="protein sequence ID" value="KAG7513037.1"/>
    <property type="molecule type" value="Genomic_DNA"/>
</dbReference>
<proteinExistence type="predicted"/>
<evidence type="ECO:0000313" key="2">
    <source>
        <dbReference type="Proteomes" id="UP000693946"/>
    </source>
</evidence>
<gene>
    <name evidence="1" type="ORF">JOB18_045967</name>
</gene>
<dbReference type="Proteomes" id="UP000693946">
    <property type="component" value="Linkage Group LG15"/>
</dbReference>
<protein>
    <submittedName>
        <fullName evidence="1">Uncharacterized protein</fullName>
    </submittedName>
</protein>
<evidence type="ECO:0000313" key="1">
    <source>
        <dbReference type="EMBL" id="KAG7513037.1"/>
    </source>
</evidence>
<accession>A0AAV6S777</accession>
<sequence>MGTNTTINALNCIWPRVTENKEPHCEAVSDDPRCSEDVALSNSKSLILAFYRSMKGPDLRRGWFWTQQLVRGSNANVCTRSNTTLLCTSIVWLLALVHAVNGGRGASSDFTAASLSLPSPPFPASNQWGQRDPCLLVMLGTIGNQRYYFSVEDPTKAATLRSVFAPGAR</sequence>